<dbReference type="Proteomes" id="UP001320420">
    <property type="component" value="Unassembled WGS sequence"/>
</dbReference>
<feature type="compositionally biased region" description="Low complexity" evidence="4">
    <location>
        <begin position="71"/>
        <end position="80"/>
    </location>
</feature>
<evidence type="ECO:0000313" key="6">
    <source>
        <dbReference type="Proteomes" id="UP001320420"/>
    </source>
</evidence>
<dbReference type="PANTHER" id="PTHR11567:SF110">
    <property type="entry name" value="2-PHOSPHOXYLOSE PHOSPHATASE 1"/>
    <property type="match status" value="1"/>
</dbReference>
<feature type="region of interest" description="Disordered" evidence="4">
    <location>
        <begin position="351"/>
        <end position="373"/>
    </location>
</feature>
<dbReference type="AlphaFoldDB" id="A0AAN9UUC0"/>
<evidence type="ECO:0000256" key="4">
    <source>
        <dbReference type="SAM" id="MobiDB-lite"/>
    </source>
</evidence>
<dbReference type="CDD" id="cd07061">
    <property type="entry name" value="HP_HAP_like"/>
    <property type="match status" value="1"/>
</dbReference>
<dbReference type="EC" id="3.1.3.8" evidence="2"/>
<comment type="caution">
    <text evidence="5">The sequence shown here is derived from an EMBL/GenBank/DDBJ whole genome shotgun (WGS) entry which is preliminary data.</text>
</comment>
<evidence type="ECO:0000256" key="3">
    <source>
        <dbReference type="ARBA" id="ARBA00022801"/>
    </source>
</evidence>
<sequence length="560" mass="61058">MTTLVPRPPYTQDELRTLYPANLELQLVQVLLRHGERSPVSARFQNTGLPAFWPYCSVVRQLKSAVRESSSDTSPSSSDTHNPHQFSTLEWKRRLETFSPTGSDEPVLASGPRGEVDGICDMGMLTDKGRQTTFDLGRRLRRLYVDQLGFLPPALAADADVEALYLRATPIPRALDSLQETLAGLYPRATARAPGLAAPTILVRAPADETLFPNDSNCRRFAALSRAFAQRAADRWNPTDEMAYLTRLWGKWMPPARGGAADDPPRVQPVAVDSRPRLSGIMDTVNATLAHGPETRLPREFYDPKAREIVAKIAVEEWFAGYRESREYRMLGIGGLMGDVVGRMVGSAERSTADGEYEVARGGDDTKSQQSTPIRFGLSGCHDTTLAAILASLGAFGTDTWPPFTSHVAIEMFRKKTAAGDASTPNPAPAPAPTAATIPTDSNPKASWLGSLFSWGGSSTTSKPGNPPPGGIGRKRSEQLTPAERAKLDGYYVRLRYNDEVVTVPGCRAAGNHLEGDESFCTLAAFKAIVDKYVPVNWRQQCRQDIQAPAFPAEPEPAGY</sequence>
<accession>A0AAN9UUC0</accession>
<dbReference type="InterPro" id="IPR029033">
    <property type="entry name" value="His_PPase_superfam"/>
</dbReference>
<dbReference type="Pfam" id="PF00328">
    <property type="entry name" value="His_Phos_2"/>
    <property type="match status" value="1"/>
</dbReference>
<reference evidence="5 6" key="1">
    <citation type="submission" date="2024-02" db="EMBL/GenBank/DDBJ databases">
        <title>De novo assembly and annotation of 12 fungi associated with fruit tree decline syndrome in Ontario, Canada.</title>
        <authorList>
            <person name="Sulman M."/>
            <person name="Ellouze W."/>
            <person name="Ilyukhin E."/>
        </authorList>
    </citation>
    <scope>NUCLEOTIDE SEQUENCE [LARGE SCALE GENOMIC DNA]</scope>
    <source>
        <strain evidence="5 6">M11/M66-122</strain>
    </source>
</reference>
<evidence type="ECO:0000256" key="1">
    <source>
        <dbReference type="ARBA" id="ARBA00005375"/>
    </source>
</evidence>
<dbReference type="InterPro" id="IPR050645">
    <property type="entry name" value="Histidine_acid_phosphatase"/>
</dbReference>
<keyword evidence="3" id="KW-0378">Hydrolase</keyword>
<protein>
    <recommendedName>
        <fullName evidence="2">3-phytase</fullName>
        <ecNumber evidence="2">3.1.3.8</ecNumber>
    </recommendedName>
</protein>
<keyword evidence="6" id="KW-1185">Reference proteome</keyword>
<dbReference type="PANTHER" id="PTHR11567">
    <property type="entry name" value="ACID PHOSPHATASE-RELATED"/>
    <property type="match status" value="1"/>
</dbReference>
<dbReference type="InterPro" id="IPR033379">
    <property type="entry name" value="Acid_Pase_AS"/>
</dbReference>
<feature type="region of interest" description="Disordered" evidence="4">
    <location>
        <begin position="67"/>
        <end position="86"/>
    </location>
</feature>
<dbReference type="InterPro" id="IPR000560">
    <property type="entry name" value="His_Pase_clade-2"/>
</dbReference>
<feature type="region of interest" description="Disordered" evidence="4">
    <location>
        <begin position="419"/>
        <end position="444"/>
    </location>
</feature>
<dbReference type="PROSITE" id="PS00616">
    <property type="entry name" value="HIS_ACID_PHOSPHAT_1"/>
    <property type="match status" value="1"/>
</dbReference>
<organism evidence="5 6">
    <name type="scientific">Diatrype stigma</name>
    <dbReference type="NCBI Taxonomy" id="117547"/>
    <lineage>
        <taxon>Eukaryota</taxon>
        <taxon>Fungi</taxon>
        <taxon>Dikarya</taxon>
        <taxon>Ascomycota</taxon>
        <taxon>Pezizomycotina</taxon>
        <taxon>Sordariomycetes</taxon>
        <taxon>Xylariomycetidae</taxon>
        <taxon>Xylariales</taxon>
        <taxon>Diatrypaceae</taxon>
        <taxon>Diatrype</taxon>
    </lineage>
</organism>
<comment type="similarity">
    <text evidence="1">Belongs to the histidine acid phosphatase family.</text>
</comment>
<evidence type="ECO:0000313" key="5">
    <source>
        <dbReference type="EMBL" id="KAK7754198.1"/>
    </source>
</evidence>
<dbReference type="EMBL" id="JAKJXP020000022">
    <property type="protein sequence ID" value="KAK7754198.1"/>
    <property type="molecule type" value="Genomic_DNA"/>
</dbReference>
<proteinExistence type="inferred from homology"/>
<dbReference type="SUPFAM" id="SSF53254">
    <property type="entry name" value="Phosphoglycerate mutase-like"/>
    <property type="match status" value="1"/>
</dbReference>
<gene>
    <name evidence="5" type="ORF">SLS62_003775</name>
</gene>
<evidence type="ECO:0000256" key="2">
    <source>
        <dbReference type="ARBA" id="ARBA00012632"/>
    </source>
</evidence>
<feature type="region of interest" description="Disordered" evidence="4">
    <location>
        <begin position="457"/>
        <end position="479"/>
    </location>
</feature>
<dbReference type="Gene3D" id="3.40.50.1240">
    <property type="entry name" value="Phosphoglycerate mutase-like"/>
    <property type="match status" value="1"/>
</dbReference>
<feature type="compositionally biased region" description="Basic and acidic residues" evidence="4">
    <location>
        <begin position="358"/>
        <end position="367"/>
    </location>
</feature>
<dbReference type="GO" id="GO:0016158">
    <property type="term" value="F:inositol hexakisphosphate 3-phosphatase activity"/>
    <property type="evidence" value="ECO:0007669"/>
    <property type="project" value="UniProtKB-EC"/>
</dbReference>
<name>A0AAN9UUC0_9PEZI</name>